<name>X0VIW9_9ZZZZ</name>
<feature type="non-terminal residue" evidence="4">
    <location>
        <position position="271"/>
    </location>
</feature>
<keyword evidence="3" id="KW-1133">Transmembrane helix</keyword>
<organism evidence="4">
    <name type="scientific">marine sediment metagenome</name>
    <dbReference type="NCBI Taxonomy" id="412755"/>
    <lineage>
        <taxon>unclassified sequences</taxon>
        <taxon>metagenomes</taxon>
        <taxon>ecological metagenomes</taxon>
    </lineage>
</organism>
<dbReference type="PANTHER" id="PTHR41259:SF1">
    <property type="entry name" value="DOUBLE-STRAND BREAK REPAIR RAD50 ATPASE, PUTATIVE-RELATED"/>
    <property type="match status" value="1"/>
</dbReference>
<evidence type="ECO:0000256" key="1">
    <source>
        <dbReference type="SAM" id="Coils"/>
    </source>
</evidence>
<evidence type="ECO:0000256" key="3">
    <source>
        <dbReference type="SAM" id="Phobius"/>
    </source>
</evidence>
<dbReference type="PANTHER" id="PTHR41259">
    <property type="entry name" value="DOUBLE-STRAND BREAK REPAIR RAD50 ATPASE, PUTATIVE-RELATED"/>
    <property type="match status" value="1"/>
</dbReference>
<dbReference type="EMBL" id="BARS01022097">
    <property type="protein sequence ID" value="GAG11147.1"/>
    <property type="molecule type" value="Genomic_DNA"/>
</dbReference>
<keyword evidence="3" id="KW-0812">Transmembrane</keyword>
<dbReference type="AlphaFoldDB" id="X0VIW9"/>
<feature type="coiled-coil region" evidence="1">
    <location>
        <begin position="161"/>
        <end position="188"/>
    </location>
</feature>
<accession>X0VIW9</accession>
<proteinExistence type="predicted"/>
<gene>
    <name evidence="4" type="ORF">S01H1_35361</name>
</gene>
<protein>
    <submittedName>
        <fullName evidence="4">Uncharacterized protein</fullName>
    </submittedName>
</protein>
<feature type="region of interest" description="Disordered" evidence="2">
    <location>
        <begin position="91"/>
        <end position="110"/>
    </location>
</feature>
<reference evidence="4" key="1">
    <citation type="journal article" date="2014" name="Front. Microbiol.">
        <title>High frequency of phylogenetically diverse reductive dehalogenase-homologous genes in deep subseafloor sedimentary metagenomes.</title>
        <authorList>
            <person name="Kawai M."/>
            <person name="Futagami T."/>
            <person name="Toyoda A."/>
            <person name="Takaki Y."/>
            <person name="Nishi S."/>
            <person name="Hori S."/>
            <person name="Arai W."/>
            <person name="Tsubouchi T."/>
            <person name="Morono Y."/>
            <person name="Uchiyama I."/>
            <person name="Ito T."/>
            <person name="Fujiyama A."/>
            <person name="Inagaki F."/>
            <person name="Takami H."/>
        </authorList>
    </citation>
    <scope>NUCLEOTIDE SEQUENCE</scope>
    <source>
        <strain evidence="4">Expedition CK06-06</strain>
    </source>
</reference>
<evidence type="ECO:0000313" key="4">
    <source>
        <dbReference type="EMBL" id="GAG11147.1"/>
    </source>
</evidence>
<comment type="caution">
    <text evidence="4">The sequence shown here is derived from an EMBL/GenBank/DDBJ whole genome shotgun (WGS) entry which is preliminary data.</text>
</comment>
<sequence length="271" mass="30724">LGQDKQRAQQKLDGLRVDDPLLGQAAKIETLRRGVDRYQSARRDLPRLATQRADAVGELDHSLRDLGPGWSKERVTEFDTSLPTREAVRQHQQTLSGSERALHDARGKTRAAKSRLDELVRQRDRVKEAFDDLVAPREADRRSLDTERDDIRRLRSGLPPYHRMLERKRNLRAQATDQEARRQSLQTRLQEKGVTLPLWPLFPAFVLLVAMAGWLLATNVLGLGILVLIVLAAGVGGYLWLRVRLTRSSNDRTKRILEELKTVKGGVEALA</sequence>
<feature type="transmembrane region" description="Helical" evidence="3">
    <location>
        <begin position="198"/>
        <end position="217"/>
    </location>
</feature>
<evidence type="ECO:0000256" key="2">
    <source>
        <dbReference type="SAM" id="MobiDB-lite"/>
    </source>
</evidence>
<keyword evidence="1" id="KW-0175">Coiled coil</keyword>
<keyword evidence="3" id="KW-0472">Membrane</keyword>
<feature type="transmembrane region" description="Helical" evidence="3">
    <location>
        <begin position="223"/>
        <end position="241"/>
    </location>
</feature>
<feature type="non-terminal residue" evidence="4">
    <location>
        <position position="1"/>
    </location>
</feature>